<dbReference type="Proteomes" id="UP000033116">
    <property type="component" value="Chromosome"/>
</dbReference>
<dbReference type="PROSITE" id="PS51898">
    <property type="entry name" value="TYR_RECOMBINASE"/>
    <property type="match status" value="1"/>
</dbReference>
<dbReference type="Pfam" id="PF00589">
    <property type="entry name" value="Phage_integrase"/>
    <property type="match status" value="1"/>
</dbReference>
<evidence type="ECO:0000313" key="8">
    <source>
        <dbReference type="Proteomes" id="UP000033116"/>
    </source>
</evidence>
<dbReference type="GO" id="GO:0006310">
    <property type="term" value="P:DNA recombination"/>
    <property type="evidence" value="ECO:0007669"/>
    <property type="project" value="UniProtKB-KW"/>
</dbReference>
<name>A0A0E3RBM3_METMZ</name>
<dbReference type="InterPro" id="IPR010998">
    <property type="entry name" value="Integrase_recombinase_N"/>
</dbReference>
<evidence type="ECO:0000259" key="6">
    <source>
        <dbReference type="PROSITE" id="PS51900"/>
    </source>
</evidence>
<evidence type="ECO:0000256" key="3">
    <source>
        <dbReference type="ARBA" id="ARBA00023172"/>
    </source>
</evidence>
<dbReference type="SUPFAM" id="SSF56349">
    <property type="entry name" value="DNA breaking-rejoining enzymes"/>
    <property type="match status" value="1"/>
</dbReference>
<keyword evidence="3" id="KW-0233">DNA recombination</keyword>
<dbReference type="InterPro" id="IPR044068">
    <property type="entry name" value="CB"/>
</dbReference>
<dbReference type="GO" id="GO:0003677">
    <property type="term" value="F:DNA binding"/>
    <property type="evidence" value="ECO:0007669"/>
    <property type="project" value="UniProtKB-UniRule"/>
</dbReference>
<sequence length="429" mass="49818">MELSEIKADENIIEWLDEINAQPNTRKNFQHSMSMYTDFLNMTPEELLNEADEDALLPIRKRKLKKHIIAFRVFLQGKGVSENTIRSRLTAIRSFYNANEILIPKIKFEKPKTIKENDKVPTKEDIQDCLSVCDPLEKAVMLTGISSGMAANEIRNLTLKQFREGYDPETEVTTISMRRQKTGVDFVTFLSPEASRAILEYLQYRDRKPKSAGKEKREIREKQHTSENSYLFILKNVPSEYLATHDEELRKMGENAMLFLYSGVSEKARKNTANGYNFIRSHTMRKYFNSCLLNAGCDSFHVEYWMGHKLSDTQAAYFRANIKSQEELYKKYIPYLTIQKELDVSASPEYISAIERAEKAEAEAVRVSVEREELNRVRAQLESMSASFDSLWNMYQQDAKQQKPEAEKGFKKVRIIPSDLEPSRLEDFE</sequence>
<protein>
    <recommendedName>
        <fullName evidence="9">Integrase</fullName>
    </recommendedName>
</protein>
<accession>A0A0E3RBM3</accession>
<proteinExistence type="predicted"/>
<dbReference type="HOGENOM" id="CLU_041884_1_0_2"/>
<evidence type="ECO:0000313" key="7">
    <source>
        <dbReference type="EMBL" id="AKB61363.1"/>
    </source>
</evidence>
<dbReference type="PANTHER" id="PTHR30349">
    <property type="entry name" value="PHAGE INTEGRASE-RELATED"/>
    <property type="match status" value="1"/>
</dbReference>
<evidence type="ECO:0000256" key="4">
    <source>
        <dbReference type="PROSITE-ProRule" id="PRU01248"/>
    </source>
</evidence>
<dbReference type="PROSITE" id="PS51900">
    <property type="entry name" value="CB"/>
    <property type="match status" value="1"/>
</dbReference>
<feature type="domain" description="Core-binding (CB)" evidence="6">
    <location>
        <begin position="6"/>
        <end position="100"/>
    </location>
</feature>
<reference evidence="7 8" key="1">
    <citation type="submission" date="2014-07" db="EMBL/GenBank/DDBJ databases">
        <title>Methanogenic archaea and the global carbon cycle.</title>
        <authorList>
            <person name="Henriksen J.R."/>
            <person name="Luke J."/>
            <person name="Reinhart S."/>
            <person name="Benedict M.N."/>
            <person name="Youngblut N.D."/>
            <person name="Metcalf M.E."/>
            <person name="Whitaker R.J."/>
            <person name="Metcalf W.W."/>
        </authorList>
    </citation>
    <scope>NUCLEOTIDE SEQUENCE [LARGE SCALE GENOMIC DNA]</scope>
    <source>
        <strain evidence="7 8">SarPi</strain>
    </source>
</reference>
<dbReference type="Gene3D" id="1.10.150.130">
    <property type="match status" value="1"/>
</dbReference>
<dbReference type="PATRIC" id="fig|1434115.4.peg.1745"/>
<dbReference type="RefSeq" id="WP_048043175.1">
    <property type="nucleotide sequence ID" value="NZ_CP009511.1"/>
</dbReference>
<dbReference type="InterPro" id="IPR013762">
    <property type="entry name" value="Integrase-like_cat_sf"/>
</dbReference>
<dbReference type="PANTHER" id="PTHR30349:SF41">
    <property type="entry name" value="INTEGRASE_RECOMBINASE PROTEIN MJ0367-RELATED"/>
    <property type="match status" value="1"/>
</dbReference>
<dbReference type="InterPro" id="IPR002104">
    <property type="entry name" value="Integrase_catalytic"/>
</dbReference>
<evidence type="ECO:0000259" key="5">
    <source>
        <dbReference type="PROSITE" id="PS51898"/>
    </source>
</evidence>
<keyword evidence="2 4" id="KW-0238">DNA-binding</keyword>
<dbReference type="Gene3D" id="1.10.443.10">
    <property type="entry name" value="Intergrase catalytic core"/>
    <property type="match status" value="1"/>
</dbReference>
<evidence type="ECO:0000256" key="2">
    <source>
        <dbReference type="ARBA" id="ARBA00023125"/>
    </source>
</evidence>
<dbReference type="GeneID" id="24864560"/>
<evidence type="ECO:0000256" key="1">
    <source>
        <dbReference type="ARBA" id="ARBA00022908"/>
    </source>
</evidence>
<gene>
    <name evidence="7" type="ORF">MSMAP_1378</name>
</gene>
<dbReference type="EMBL" id="CP009511">
    <property type="protein sequence ID" value="AKB61363.1"/>
    <property type="molecule type" value="Genomic_DNA"/>
</dbReference>
<keyword evidence="1" id="KW-0229">DNA integration</keyword>
<dbReference type="InterPro" id="IPR011010">
    <property type="entry name" value="DNA_brk_join_enz"/>
</dbReference>
<organism evidence="7 8">
    <name type="scientific">Methanosarcina mazei SarPi</name>
    <dbReference type="NCBI Taxonomy" id="1434115"/>
    <lineage>
        <taxon>Archaea</taxon>
        <taxon>Methanobacteriati</taxon>
        <taxon>Methanobacteriota</taxon>
        <taxon>Stenosarchaea group</taxon>
        <taxon>Methanomicrobia</taxon>
        <taxon>Methanosarcinales</taxon>
        <taxon>Methanosarcinaceae</taxon>
        <taxon>Methanosarcina</taxon>
    </lineage>
</organism>
<dbReference type="GO" id="GO:0015074">
    <property type="term" value="P:DNA integration"/>
    <property type="evidence" value="ECO:0007669"/>
    <property type="project" value="UniProtKB-KW"/>
</dbReference>
<dbReference type="CDD" id="cd00397">
    <property type="entry name" value="DNA_BRE_C"/>
    <property type="match status" value="1"/>
</dbReference>
<dbReference type="AlphaFoldDB" id="A0A0E3RBM3"/>
<dbReference type="InterPro" id="IPR050090">
    <property type="entry name" value="Tyrosine_recombinase_XerCD"/>
</dbReference>
<feature type="domain" description="Tyr recombinase" evidence="5">
    <location>
        <begin position="116"/>
        <end position="330"/>
    </location>
</feature>
<evidence type="ECO:0008006" key="9">
    <source>
        <dbReference type="Google" id="ProtNLM"/>
    </source>
</evidence>